<dbReference type="InterPro" id="IPR006342">
    <property type="entry name" value="FkbM_mtfrase"/>
</dbReference>
<evidence type="ECO:0000256" key="2">
    <source>
        <dbReference type="ARBA" id="ARBA00022691"/>
    </source>
</evidence>
<dbReference type="NCBIfam" id="TIGR01444">
    <property type="entry name" value="fkbM_fam"/>
    <property type="match status" value="1"/>
</dbReference>
<dbReference type="InterPro" id="IPR056743">
    <property type="entry name" value="TRM5-TYW2-like_MTfase"/>
</dbReference>
<dbReference type="Pfam" id="PF02475">
    <property type="entry name" value="TRM5-TYW2_MTfase"/>
    <property type="match status" value="1"/>
</dbReference>
<sequence>MTAEPQSDATAVSVKLNYATRGMKFPNDPEIIRGRVRKLLRNNQYELKETDAVLRIVKEGDVVMELGAGIGYMSTLVATKRAIKSVHSFEANPNLIPYIQSVHAANGVTNATVTNAVLGKRKGKVDFYVRDDLLGSSMTVLEGEIDPPGIKVDVLNTRQVMKDIAPNVLICDIEGAEVDLIPEMDLTGLRAAVIELHPQWIGPEGVNKVFRAFMEAGLAYYHRGSQGKVVCFRSEW</sequence>
<protein>
    <submittedName>
        <fullName evidence="4">Methyltransferase, FkbM family</fullName>
    </submittedName>
</protein>
<dbReference type="Gene3D" id="3.40.50.150">
    <property type="entry name" value="Vaccinia Virus protein VP39"/>
    <property type="match status" value="1"/>
</dbReference>
<dbReference type="Proteomes" id="UP000198977">
    <property type="component" value="Unassembled WGS sequence"/>
</dbReference>
<gene>
    <name evidence="4" type="ORF">SAMN04488523_109123</name>
</gene>
<dbReference type="RefSeq" id="WP_245766370.1">
    <property type="nucleotide sequence ID" value="NZ_FOMW01000009.1"/>
</dbReference>
<evidence type="ECO:0000259" key="3">
    <source>
        <dbReference type="Pfam" id="PF02475"/>
    </source>
</evidence>
<evidence type="ECO:0000256" key="1">
    <source>
        <dbReference type="ARBA" id="ARBA00022679"/>
    </source>
</evidence>
<dbReference type="STRING" id="74348.SAMN04488523_109123"/>
<evidence type="ECO:0000313" key="5">
    <source>
        <dbReference type="Proteomes" id="UP000198977"/>
    </source>
</evidence>
<keyword evidence="1 4" id="KW-0808">Transferase</keyword>
<keyword evidence="4" id="KW-0489">Methyltransferase</keyword>
<reference evidence="4 5" key="1">
    <citation type="submission" date="2016-10" db="EMBL/GenBank/DDBJ databases">
        <authorList>
            <person name="de Groot N.N."/>
        </authorList>
    </citation>
    <scope>NUCLEOTIDE SEQUENCE [LARGE SCALE GENOMIC DNA]</scope>
    <source>
        <strain evidence="4 5">DSM 11443</strain>
    </source>
</reference>
<dbReference type="InterPro" id="IPR029063">
    <property type="entry name" value="SAM-dependent_MTases_sf"/>
</dbReference>
<dbReference type="AlphaFoldDB" id="A0A1I2CH39"/>
<dbReference type="GO" id="GO:0008168">
    <property type="term" value="F:methyltransferase activity"/>
    <property type="evidence" value="ECO:0007669"/>
    <property type="project" value="UniProtKB-KW"/>
</dbReference>
<keyword evidence="2" id="KW-0949">S-adenosyl-L-methionine</keyword>
<dbReference type="EMBL" id="FOMW01000009">
    <property type="protein sequence ID" value="SFE67641.1"/>
    <property type="molecule type" value="Genomic_DNA"/>
</dbReference>
<dbReference type="GO" id="GO:0032259">
    <property type="term" value="P:methylation"/>
    <property type="evidence" value="ECO:0007669"/>
    <property type="project" value="UniProtKB-KW"/>
</dbReference>
<keyword evidence="5" id="KW-1185">Reference proteome</keyword>
<name>A0A1I2CH39_9RHOB</name>
<organism evidence="4 5">
    <name type="scientific">Sulfitobacter brevis</name>
    <dbReference type="NCBI Taxonomy" id="74348"/>
    <lineage>
        <taxon>Bacteria</taxon>
        <taxon>Pseudomonadati</taxon>
        <taxon>Pseudomonadota</taxon>
        <taxon>Alphaproteobacteria</taxon>
        <taxon>Rhodobacterales</taxon>
        <taxon>Roseobacteraceae</taxon>
        <taxon>Sulfitobacter</taxon>
    </lineage>
</organism>
<evidence type="ECO:0000313" key="4">
    <source>
        <dbReference type="EMBL" id="SFE67641.1"/>
    </source>
</evidence>
<dbReference type="SUPFAM" id="SSF53335">
    <property type="entry name" value="S-adenosyl-L-methionine-dependent methyltransferases"/>
    <property type="match status" value="1"/>
</dbReference>
<proteinExistence type="predicted"/>
<feature type="domain" description="TRM5/TYW2-like methyltransferase" evidence="3">
    <location>
        <begin position="47"/>
        <end position="111"/>
    </location>
</feature>
<accession>A0A1I2CH39</accession>